<protein>
    <recommendedName>
        <fullName evidence="4">Lipoprotein</fullName>
    </recommendedName>
</protein>
<dbReference type="Proteomes" id="UP000242861">
    <property type="component" value="Unassembled WGS sequence"/>
</dbReference>
<dbReference type="PROSITE" id="PS51257">
    <property type="entry name" value="PROKAR_LIPOPROTEIN"/>
    <property type="match status" value="1"/>
</dbReference>
<reference evidence="3" key="1">
    <citation type="submission" date="2017-12" db="EMBL/GenBank/DDBJ databases">
        <authorList>
            <person name="Yu X.-Y."/>
        </authorList>
    </citation>
    <scope>NUCLEOTIDE SEQUENCE [LARGE SCALE GENOMIC DNA]</scope>
    <source>
        <strain evidence="3">ZYSR67-Z</strain>
    </source>
</reference>
<feature type="chain" id="PRO_5014188921" description="Lipoprotein" evidence="1">
    <location>
        <begin position="19"/>
        <end position="138"/>
    </location>
</feature>
<keyword evidence="1" id="KW-0732">Signal</keyword>
<dbReference type="EMBL" id="PIYS01000018">
    <property type="protein sequence ID" value="PKF71035.1"/>
    <property type="molecule type" value="Genomic_DNA"/>
</dbReference>
<proteinExistence type="predicted"/>
<gene>
    <name evidence="2" type="ORF">CW360_11005</name>
</gene>
<feature type="signal peptide" evidence="1">
    <location>
        <begin position="1"/>
        <end position="18"/>
    </location>
</feature>
<evidence type="ECO:0000313" key="3">
    <source>
        <dbReference type="Proteomes" id="UP000242861"/>
    </source>
</evidence>
<dbReference type="AlphaFoldDB" id="A0A2I0CPF8"/>
<name>A0A2I0CPF8_9PSED</name>
<accession>A0A2I0CPF8</accession>
<evidence type="ECO:0000256" key="1">
    <source>
        <dbReference type="SAM" id="SignalP"/>
    </source>
</evidence>
<sequence>MRRLARLIVPALLLQACAAPLPPALPGMAWVSVAARPGEVLMAQRLDGQRVADGRFFQLSPGAHSLLLRFQFEQHGGGELREPQWRTCELQLRYADFAADQRYQVQAWQHGGYRVAGQLRDADGRVLAKARVLRCGTF</sequence>
<organism evidence="2 3">
    <name type="scientific">Pseudomonas fluvialis</name>
    <dbReference type="NCBI Taxonomy" id="1793966"/>
    <lineage>
        <taxon>Bacteria</taxon>
        <taxon>Pseudomonadati</taxon>
        <taxon>Pseudomonadota</taxon>
        <taxon>Gammaproteobacteria</taxon>
        <taxon>Pseudomonadales</taxon>
        <taxon>Pseudomonadaceae</taxon>
        <taxon>Pseudomonas</taxon>
    </lineage>
</organism>
<comment type="caution">
    <text evidence="2">The sequence shown here is derived from an EMBL/GenBank/DDBJ whole genome shotgun (WGS) entry which is preliminary data.</text>
</comment>
<evidence type="ECO:0000313" key="2">
    <source>
        <dbReference type="EMBL" id="PKF71035.1"/>
    </source>
</evidence>
<dbReference type="RefSeq" id="WP_101193734.1">
    <property type="nucleotide sequence ID" value="NZ_PIYS01000018.1"/>
</dbReference>
<evidence type="ECO:0008006" key="4">
    <source>
        <dbReference type="Google" id="ProtNLM"/>
    </source>
</evidence>